<evidence type="ECO:0000313" key="5">
    <source>
        <dbReference type="EMBL" id="RED16634.1"/>
    </source>
</evidence>
<feature type="domain" description="Carbohydrate kinase PfkB" evidence="4">
    <location>
        <begin position="55"/>
        <end position="317"/>
    </location>
</feature>
<dbReference type="SUPFAM" id="SSF53613">
    <property type="entry name" value="Ribokinase-like"/>
    <property type="match status" value="1"/>
</dbReference>
<comment type="similarity">
    <text evidence="1">Belongs to the carbohydrate kinase PfkB family.</text>
</comment>
<keyword evidence="3 5" id="KW-0418">Kinase</keyword>
<dbReference type="RefSeq" id="WP_116236015.1">
    <property type="nucleotide sequence ID" value="NZ_QRDP01000004.1"/>
</dbReference>
<evidence type="ECO:0000256" key="3">
    <source>
        <dbReference type="ARBA" id="ARBA00022777"/>
    </source>
</evidence>
<dbReference type="PANTHER" id="PTHR43320:SF3">
    <property type="entry name" value="CARBOHYDRATE KINASE PFKB DOMAIN-CONTAINING PROTEIN"/>
    <property type="match status" value="1"/>
</dbReference>
<dbReference type="InterPro" id="IPR029056">
    <property type="entry name" value="Ribokinase-like"/>
</dbReference>
<dbReference type="PANTHER" id="PTHR43320">
    <property type="entry name" value="SUGAR KINASE"/>
    <property type="match status" value="1"/>
</dbReference>
<dbReference type="AlphaFoldDB" id="A0A3D9FFN1"/>
<keyword evidence="2" id="KW-0808">Transferase</keyword>
<dbReference type="EMBL" id="QRDP01000004">
    <property type="protein sequence ID" value="RED16634.1"/>
    <property type="molecule type" value="Genomic_DNA"/>
</dbReference>
<dbReference type="Proteomes" id="UP000256310">
    <property type="component" value="Unassembled WGS sequence"/>
</dbReference>
<name>A0A3D9FFN1_9SPHN</name>
<sequence>MTDTEYDVLAIGDAVVDVIAPTDDAFLAAEDVPKGSMRVLSGDAADRLYARMGPAQETSGGSAANSMAGIAALGGRAAFVGQVGPDQLGTIFTHDIRAQGVTFATPPLAGDISTGRCLILVTPDAQRTMNTYRGASEHLSVDAVDADQIARATILYLEAYLWDHEKPRIAMQQAADMAHEAGRAVAFTLSDIACIGRHRKDFVEFVRSGRIDILFGNAEEARALAGIDDLDAAMVELARTVGLCVITCGADGATAIRDGETVSVPAVPPRALVDTTGAGDLFAAGFLIAHARGRPLEASLALGAATAAEVIAEYGARPRGALTQLAAD</sequence>
<dbReference type="CDD" id="cd01168">
    <property type="entry name" value="adenosine_kinase"/>
    <property type="match status" value="1"/>
</dbReference>
<organism evidence="5 6">
    <name type="scientific">Parasphingopyxis lamellibrachiae</name>
    <dbReference type="NCBI Taxonomy" id="680125"/>
    <lineage>
        <taxon>Bacteria</taxon>
        <taxon>Pseudomonadati</taxon>
        <taxon>Pseudomonadota</taxon>
        <taxon>Alphaproteobacteria</taxon>
        <taxon>Sphingomonadales</taxon>
        <taxon>Sphingomonadaceae</taxon>
        <taxon>Parasphingopyxis</taxon>
    </lineage>
</organism>
<dbReference type="PROSITE" id="PS00584">
    <property type="entry name" value="PFKB_KINASES_2"/>
    <property type="match status" value="1"/>
</dbReference>
<dbReference type="Gene3D" id="3.40.1190.20">
    <property type="match status" value="1"/>
</dbReference>
<comment type="caution">
    <text evidence="5">The sequence shown here is derived from an EMBL/GenBank/DDBJ whole genome shotgun (WGS) entry which is preliminary data.</text>
</comment>
<gene>
    <name evidence="5" type="ORF">DFR46_1660</name>
</gene>
<accession>A0A3D9FFN1</accession>
<dbReference type="OrthoDB" id="9813569at2"/>
<dbReference type="InterPro" id="IPR011611">
    <property type="entry name" value="PfkB_dom"/>
</dbReference>
<dbReference type="InterPro" id="IPR052700">
    <property type="entry name" value="Carb_kinase_PfkB-like"/>
</dbReference>
<proteinExistence type="inferred from homology"/>
<evidence type="ECO:0000259" key="4">
    <source>
        <dbReference type="Pfam" id="PF00294"/>
    </source>
</evidence>
<evidence type="ECO:0000256" key="2">
    <source>
        <dbReference type="ARBA" id="ARBA00022679"/>
    </source>
</evidence>
<dbReference type="InterPro" id="IPR002173">
    <property type="entry name" value="Carboh/pur_kinase_PfkB_CS"/>
</dbReference>
<dbReference type="GO" id="GO:0016301">
    <property type="term" value="F:kinase activity"/>
    <property type="evidence" value="ECO:0007669"/>
    <property type="project" value="UniProtKB-KW"/>
</dbReference>
<protein>
    <submittedName>
        <fullName evidence="5">Sugar/nucleoside kinase (Ribokinase family)</fullName>
    </submittedName>
</protein>
<keyword evidence="6" id="KW-1185">Reference proteome</keyword>
<dbReference type="Pfam" id="PF00294">
    <property type="entry name" value="PfkB"/>
    <property type="match status" value="1"/>
</dbReference>
<evidence type="ECO:0000256" key="1">
    <source>
        <dbReference type="ARBA" id="ARBA00010688"/>
    </source>
</evidence>
<evidence type="ECO:0000313" key="6">
    <source>
        <dbReference type="Proteomes" id="UP000256310"/>
    </source>
</evidence>
<reference evidence="5 6" key="1">
    <citation type="submission" date="2018-07" db="EMBL/GenBank/DDBJ databases">
        <title>Genomic Encyclopedia of Type Strains, Phase IV (KMG-IV): sequencing the most valuable type-strain genomes for metagenomic binning, comparative biology and taxonomic classification.</title>
        <authorList>
            <person name="Goeker M."/>
        </authorList>
    </citation>
    <scope>NUCLEOTIDE SEQUENCE [LARGE SCALE GENOMIC DNA]</scope>
    <source>
        <strain evidence="5 6">DSM 26725</strain>
    </source>
</reference>